<dbReference type="InterPro" id="IPR050712">
    <property type="entry name" value="NAD(P)H-dep_reductase"/>
</dbReference>
<name>A0ABP7JAR9_9PSEU</name>
<comment type="caution">
    <text evidence="2">The sequence shown here is derived from an EMBL/GenBank/DDBJ whole genome shotgun (WGS) entry which is preliminary data.</text>
</comment>
<proteinExistence type="predicted"/>
<dbReference type="Proteomes" id="UP001501624">
    <property type="component" value="Unassembled WGS sequence"/>
</dbReference>
<dbReference type="RefSeq" id="WP_237335429.1">
    <property type="nucleotide sequence ID" value="NZ_BAABCM010000011.1"/>
</dbReference>
<dbReference type="PANTHER" id="PTHR30543">
    <property type="entry name" value="CHROMATE REDUCTASE"/>
    <property type="match status" value="1"/>
</dbReference>
<dbReference type="InterPro" id="IPR005025">
    <property type="entry name" value="FMN_Rdtase-like_dom"/>
</dbReference>
<protein>
    <submittedName>
        <fullName evidence="2">NAD(P)H-dependent oxidoreductase</fullName>
    </submittedName>
</protein>
<dbReference type="SUPFAM" id="SSF52218">
    <property type="entry name" value="Flavoproteins"/>
    <property type="match status" value="1"/>
</dbReference>
<dbReference type="Gene3D" id="3.40.50.360">
    <property type="match status" value="1"/>
</dbReference>
<evidence type="ECO:0000259" key="1">
    <source>
        <dbReference type="Pfam" id="PF03358"/>
    </source>
</evidence>
<accession>A0ABP7JAR9</accession>
<evidence type="ECO:0000313" key="3">
    <source>
        <dbReference type="Proteomes" id="UP001501624"/>
    </source>
</evidence>
<feature type="domain" description="NADPH-dependent FMN reductase-like" evidence="1">
    <location>
        <begin position="9"/>
        <end position="146"/>
    </location>
</feature>
<dbReference type="EMBL" id="BAABCM010000011">
    <property type="protein sequence ID" value="GAA3838181.1"/>
    <property type="molecule type" value="Genomic_DNA"/>
</dbReference>
<dbReference type="InterPro" id="IPR029039">
    <property type="entry name" value="Flavoprotein-like_sf"/>
</dbReference>
<organism evidence="2 3">
    <name type="scientific">Amycolatopsis tucumanensis</name>
    <dbReference type="NCBI Taxonomy" id="401106"/>
    <lineage>
        <taxon>Bacteria</taxon>
        <taxon>Bacillati</taxon>
        <taxon>Actinomycetota</taxon>
        <taxon>Actinomycetes</taxon>
        <taxon>Pseudonocardiales</taxon>
        <taxon>Pseudonocardiaceae</taxon>
        <taxon>Amycolatopsis</taxon>
    </lineage>
</organism>
<keyword evidence="3" id="KW-1185">Reference proteome</keyword>
<reference evidence="3" key="1">
    <citation type="journal article" date="2019" name="Int. J. Syst. Evol. Microbiol.">
        <title>The Global Catalogue of Microorganisms (GCM) 10K type strain sequencing project: providing services to taxonomists for standard genome sequencing and annotation.</title>
        <authorList>
            <consortium name="The Broad Institute Genomics Platform"/>
            <consortium name="The Broad Institute Genome Sequencing Center for Infectious Disease"/>
            <person name="Wu L."/>
            <person name="Ma J."/>
        </authorList>
    </citation>
    <scope>NUCLEOTIDE SEQUENCE [LARGE SCALE GENOMIC DNA]</scope>
    <source>
        <strain evidence="3">JCM 17017</strain>
    </source>
</reference>
<evidence type="ECO:0000313" key="2">
    <source>
        <dbReference type="EMBL" id="GAA3838181.1"/>
    </source>
</evidence>
<dbReference type="PANTHER" id="PTHR30543:SF21">
    <property type="entry name" value="NAD(P)H-DEPENDENT FMN REDUCTASE LOT6"/>
    <property type="match status" value="1"/>
</dbReference>
<sequence>MTHDANPVRVLGISGSLRAASHSTTLLRGLRTPPGAELDLWTGLADVQPFNEDHEAEPGPGVLALREAIAGADALLIATPEYNSSLPGQLKNALDWASRPYGEGVLVGKPVAVAGVSPSDYGAEWSQAELRQVLSAIGAQVVERRLCVPRADNAFDPDGALRDADLRATLAALLDDLAAAARGALTGAGRS</sequence>
<dbReference type="Pfam" id="PF03358">
    <property type="entry name" value="FMN_red"/>
    <property type="match status" value="1"/>
</dbReference>
<gene>
    <name evidence="2" type="ORF">GCM10022380_65420</name>
</gene>